<organism evidence="2 3">
    <name type="scientific">Solirubrobacter phytolaccae</name>
    <dbReference type="NCBI Taxonomy" id="1404360"/>
    <lineage>
        <taxon>Bacteria</taxon>
        <taxon>Bacillati</taxon>
        <taxon>Actinomycetota</taxon>
        <taxon>Thermoleophilia</taxon>
        <taxon>Solirubrobacterales</taxon>
        <taxon>Solirubrobacteraceae</taxon>
        <taxon>Solirubrobacter</taxon>
    </lineage>
</organism>
<dbReference type="EMBL" id="JAPDDP010000032">
    <property type="protein sequence ID" value="MDA0182194.1"/>
    <property type="molecule type" value="Genomic_DNA"/>
</dbReference>
<sequence length="1339" mass="145157">MTVPDLRAIAAQLASGQSLEAAVRAVAPTGRTELLKRCAAVHHFDAALLDVLRAVPPRIEGVHLPDLIALGAVEPVPGRPDRFRVPDLERRELYAGWWEGADAGEVIPEPLRELSARVLAHLADGSVVEALYHELVVAPEAALERFAAEFRAADAAFDLARCQDLLDVVIERLALLGPEGAAVCNAHQRRLRSRAMWMRDWRRSSRFQLPAPSARATEALLAGEVRALELWADGGMGKSTYLRWLIARRCVPEGIACARVDLEAVDPLRACREPWLLLLELAEQLDRQLPDAPFYELLSQHPGQRERLLRRPTTAPSLGAAAADIQARFAATLREVNDGRPIVIALDTLEAALPIAGTGTELGPLFTLLESLLETVPALRLVLTSRARPGFPGASAVRLEAFTDAEARTYLATKRGLERPALVDRIVASAGGVPFKLELLADVAEERPGIDPGELVTSAGADMVYLMERILRPLDPDLGALLLYGVAPRTLEHEFAVSVLGPLLPGRDIDALWRALRRYASRASWVQLDPVDVHTVRFHPSILVPMRKLLAAADAHAPLHERAAAWFDARAGRDPENATRWLCEAVFHRFQLDPDQARGDWQACVDAACADRRPDRRRALAAEVLGEDYALQRSVRTDLRARWELAVAAVQLACREAPERRAGHGFEAERALRDLRHLQARPGTPTLRKSELALVEAGVALVRGDADAARPHVETALRGRLAREDQLWLRLAYAGALSLHDSRHAAAHFRSSLSFARRGAPCDVAAVHQQLAVFHDARDQLDRALAACADGARLASGRQAVELALTRARLELRRGAPTLALSVLAEVEGDEPDVAARCAILRVQALLAAGHPLQARALADDAAERFSGTLRGAGDRSWTIAAEGRELRGKVHAELLDAQHALADFEEAADRWSRIGATAAVCRCRVRGAALQLRGLGDLAEAAARLESARRTRLERGSDVWTRRLLLGAELVARRGDRERAARLVMEALHGLRAAGRPPRSFVAATLAGLSVSEGKAQDALLDCLCAQLSHVTPATARLALLDGLERVPELSGRPELRTRLRRLVPSPVRASARYADIPERDRVLLAVRDAELDRLVGHPERSVATLEHAWSALGEDPSRATLHALVATAARVDARGLLNELVQQELAKVASTKQATPVRDGAALVQAAEALPDAALRDRVLEVARAALEDRCEQAGAWPARLLELRADSATDGDDASGLLRRADGLNESLGRKRTASVSEHELRVTIEPAEDGDGLVATALTHDGDEHELRAPRVPPLSHAASDPSGLAEEIAAFLRPLAPARGDDAPDRDRRAVGAEPGGDDAPDRERRAVDAAPAI</sequence>
<feature type="compositionally biased region" description="Basic and acidic residues" evidence="1">
    <location>
        <begin position="1304"/>
        <end position="1316"/>
    </location>
</feature>
<reference evidence="2" key="1">
    <citation type="submission" date="2022-10" db="EMBL/GenBank/DDBJ databases">
        <title>The WGS of Solirubrobacter phytolaccae KCTC 29190.</title>
        <authorList>
            <person name="Jiang Z."/>
        </authorList>
    </citation>
    <scope>NUCLEOTIDE SEQUENCE</scope>
    <source>
        <strain evidence="2">KCTC 29190</strain>
    </source>
</reference>
<evidence type="ECO:0000313" key="2">
    <source>
        <dbReference type="EMBL" id="MDA0182194.1"/>
    </source>
</evidence>
<protein>
    <submittedName>
        <fullName evidence="2">Uncharacterized protein</fullName>
    </submittedName>
</protein>
<proteinExistence type="predicted"/>
<dbReference type="Proteomes" id="UP001147653">
    <property type="component" value="Unassembled WGS sequence"/>
</dbReference>
<evidence type="ECO:0000256" key="1">
    <source>
        <dbReference type="SAM" id="MobiDB-lite"/>
    </source>
</evidence>
<keyword evidence="3" id="KW-1185">Reference proteome</keyword>
<comment type="caution">
    <text evidence="2">The sequence shown here is derived from an EMBL/GenBank/DDBJ whole genome shotgun (WGS) entry which is preliminary data.</text>
</comment>
<feature type="non-terminal residue" evidence="2">
    <location>
        <position position="1339"/>
    </location>
</feature>
<accession>A0A9X3S8H0</accession>
<gene>
    <name evidence="2" type="ORF">OJ997_17950</name>
</gene>
<feature type="region of interest" description="Disordered" evidence="1">
    <location>
        <begin position="1300"/>
        <end position="1339"/>
    </location>
</feature>
<evidence type="ECO:0000313" key="3">
    <source>
        <dbReference type="Proteomes" id="UP001147653"/>
    </source>
</evidence>
<name>A0A9X3S8H0_9ACTN</name>